<dbReference type="GO" id="GO:0000271">
    <property type="term" value="P:polysaccharide biosynthetic process"/>
    <property type="evidence" value="ECO:0007669"/>
    <property type="project" value="TreeGrafter"/>
</dbReference>
<protein>
    <recommendedName>
        <fullName evidence="2">Acyltransferase 3 domain-containing protein</fullName>
    </recommendedName>
</protein>
<keyword evidence="1" id="KW-1133">Transmembrane helix</keyword>
<reference evidence="3 4" key="1">
    <citation type="submission" date="2019-07" db="EMBL/GenBank/DDBJ databases">
        <title>Genomics analysis of Aphanomyces spp. identifies a new class of oomycete effector associated with host adaptation.</title>
        <authorList>
            <person name="Gaulin E."/>
        </authorList>
    </citation>
    <scope>NUCLEOTIDE SEQUENCE [LARGE SCALE GENOMIC DNA]</scope>
    <source>
        <strain evidence="3 4">ATCC 201684</strain>
    </source>
</reference>
<dbReference type="EMBL" id="VJMJ01000066">
    <property type="protein sequence ID" value="KAF0739151.1"/>
    <property type="molecule type" value="Genomic_DNA"/>
</dbReference>
<dbReference type="Pfam" id="PF01757">
    <property type="entry name" value="Acyl_transf_3"/>
    <property type="match status" value="1"/>
</dbReference>
<sequence length="134" mass="15155">MSDDDAKVPTVQEQQEPPVKHVIVYRPDIDGLRMLAVVPVILFHAYPESFPSGFIGVDIFFVISGYLISSILFKETAKGTFTYANFYSRRIRRIYPTLLLMLSLTWWLGSLYLLSAKLKALATTMFAGTMPISK</sequence>
<dbReference type="GO" id="GO:0016747">
    <property type="term" value="F:acyltransferase activity, transferring groups other than amino-acyl groups"/>
    <property type="evidence" value="ECO:0007669"/>
    <property type="project" value="InterPro"/>
</dbReference>
<dbReference type="VEuPathDB" id="FungiDB:AeMF1_015068"/>
<dbReference type="Proteomes" id="UP000481153">
    <property type="component" value="Unassembled WGS sequence"/>
</dbReference>
<dbReference type="AlphaFoldDB" id="A0A6G0XFZ1"/>
<dbReference type="InterPro" id="IPR050879">
    <property type="entry name" value="Acyltransferase_3"/>
</dbReference>
<name>A0A6G0XFZ1_9STRA</name>
<evidence type="ECO:0000313" key="3">
    <source>
        <dbReference type="EMBL" id="KAF0739151.1"/>
    </source>
</evidence>
<keyword evidence="4" id="KW-1185">Reference proteome</keyword>
<accession>A0A6G0XFZ1</accession>
<feature type="transmembrane region" description="Helical" evidence="1">
    <location>
        <begin position="94"/>
        <end position="115"/>
    </location>
</feature>
<evidence type="ECO:0000256" key="1">
    <source>
        <dbReference type="SAM" id="Phobius"/>
    </source>
</evidence>
<proteinExistence type="predicted"/>
<keyword evidence="1" id="KW-0472">Membrane</keyword>
<evidence type="ECO:0000313" key="4">
    <source>
        <dbReference type="Proteomes" id="UP000481153"/>
    </source>
</evidence>
<comment type="caution">
    <text evidence="3">The sequence shown here is derived from an EMBL/GenBank/DDBJ whole genome shotgun (WGS) entry which is preliminary data.</text>
</comment>
<dbReference type="PANTHER" id="PTHR23028">
    <property type="entry name" value="ACETYLTRANSFERASE"/>
    <property type="match status" value="1"/>
</dbReference>
<dbReference type="GO" id="GO:0016020">
    <property type="term" value="C:membrane"/>
    <property type="evidence" value="ECO:0007669"/>
    <property type="project" value="TreeGrafter"/>
</dbReference>
<keyword evidence="1" id="KW-0812">Transmembrane</keyword>
<dbReference type="InterPro" id="IPR002656">
    <property type="entry name" value="Acyl_transf_3_dom"/>
</dbReference>
<dbReference type="PANTHER" id="PTHR23028:SF53">
    <property type="entry name" value="ACYL_TRANSF_3 DOMAIN-CONTAINING PROTEIN"/>
    <property type="match status" value="1"/>
</dbReference>
<evidence type="ECO:0000259" key="2">
    <source>
        <dbReference type="Pfam" id="PF01757"/>
    </source>
</evidence>
<organism evidence="3 4">
    <name type="scientific">Aphanomyces euteiches</name>
    <dbReference type="NCBI Taxonomy" id="100861"/>
    <lineage>
        <taxon>Eukaryota</taxon>
        <taxon>Sar</taxon>
        <taxon>Stramenopiles</taxon>
        <taxon>Oomycota</taxon>
        <taxon>Saprolegniomycetes</taxon>
        <taxon>Saprolegniales</taxon>
        <taxon>Verrucalvaceae</taxon>
        <taxon>Aphanomyces</taxon>
    </lineage>
</organism>
<gene>
    <name evidence="3" type="ORF">Ae201684_005078</name>
</gene>
<feature type="domain" description="Acyltransferase 3" evidence="2">
    <location>
        <begin position="28"/>
        <end position="122"/>
    </location>
</feature>
<feature type="transmembrane region" description="Helical" evidence="1">
    <location>
        <begin position="53"/>
        <end position="73"/>
    </location>
</feature>